<dbReference type="AlphaFoldDB" id="A0A8T0GCH7"/>
<name>A0A8T0GCH7_CERPU</name>
<proteinExistence type="predicted"/>
<reference evidence="1 2" key="1">
    <citation type="submission" date="2020-06" db="EMBL/GenBank/DDBJ databases">
        <title>WGS assembly of Ceratodon purpureus strain R40.</title>
        <authorList>
            <person name="Carey S.B."/>
            <person name="Jenkins J."/>
            <person name="Shu S."/>
            <person name="Lovell J.T."/>
            <person name="Sreedasyam A."/>
            <person name="Maumus F."/>
            <person name="Tiley G.P."/>
            <person name="Fernandez-Pozo N."/>
            <person name="Barry K."/>
            <person name="Chen C."/>
            <person name="Wang M."/>
            <person name="Lipzen A."/>
            <person name="Daum C."/>
            <person name="Saski C.A."/>
            <person name="Payton A.C."/>
            <person name="Mcbreen J.C."/>
            <person name="Conrad R.E."/>
            <person name="Kollar L.M."/>
            <person name="Olsson S."/>
            <person name="Huttunen S."/>
            <person name="Landis J.B."/>
            <person name="Wickett N.J."/>
            <person name="Johnson M.G."/>
            <person name="Rensing S.A."/>
            <person name="Grimwood J."/>
            <person name="Schmutz J."/>
            <person name="Mcdaniel S.F."/>
        </authorList>
    </citation>
    <scope>NUCLEOTIDE SEQUENCE [LARGE SCALE GENOMIC DNA]</scope>
    <source>
        <strain evidence="1 2">R40</strain>
    </source>
</reference>
<evidence type="ECO:0000313" key="1">
    <source>
        <dbReference type="EMBL" id="KAG0556783.1"/>
    </source>
</evidence>
<accession>A0A8T0GCH7</accession>
<protein>
    <submittedName>
        <fullName evidence="1">Uncharacterized protein</fullName>
    </submittedName>
</protein>
<organism evidence="1 2">
    <name type="scientific">Ceratodon purpureus</name>
    <name type="common">Fire moss</name>
    <name type="synonym">Dicranum purpureum</name>
    <dbReference type="NCBI Taxonomy" id="3225"/>
    <lineage>
        <taxon>Eukaryota</taxon>
        <taxon>Viridiplantae</taxon>
        <taxon>Streptophyta</taxon>
        <taxon>Embryophyta</taxon>
        <taxon>Bryophyta</taxon>
        <taxon>Bryophytina</taxon>
        <taxon>Bryopsida</taxon>
        <taxon>Dicranidae</taxon>
        <taxon>Pseudoditrichales</taxon>
        <taxon>Ditrichaceae</taxon>
        <taxon>Ceratodon</taxon>
    </lineage>
</organism>
<comment type="caution">
    <text evidence="1">The sequence shown here is derived from an EMBL/GenBank/DDBJ whole genome shotgun (WGS) entry which is preliminary data.</text>
</comment>
<sequence length="89" mass="9968">MLAEQALGVLHAGISQLARRERTTMAFLETVWELNSLMSTVTFSRGLPQRRRTTGVTFIFGVERECLLVGTFVCPFRKEKTKDCVSSGV</sequence>
<dbReference type="EMBL" id="CM026432">
    <property type="protein sequence ID" value="KAG0556783.1"/>
    <property type="molecule type" value="Genomic_DNA"/>
</dbReference>
<evidence type="ECO:0000313" key="2">
    <source>
        <dbReference type="Proteomes" id="UP000822688"/>
    </source>
</evidence>
<gene>
    <name evidence="1" type="ORF">KC19_11G079000</name>
</gene>
<keyword evidence="2" id="KW-1185">Reference proteome</keyword>
<dbReference type="Proteomes" id="UP000822688">
    <property type="component" value="Chromosome 11"/>
</dbReference>